<organism evidence="5 6">
    <name type="scientific">Kribbella caucasensis</name>
    <dbReference type="NCBI Taxonomy" id="2512215"/>
    <lineage>
        <taxon>Bacteria</taxon>
        <taxon>Bacillati</taxon>
        <taxon>Actinomycetota</taxon>
        <taxon>Actinomycetes</taxon>
        <taxon>Propionibacteriales</taxon>
        <taxon>Kribbellaceae</taxon>
        <taxon>Kribbella</taxon>
    </lineage>
</organism>
<feature type="domain" description="Bacterial Ig-like" evidence="4">
    <location>
        <begin position="635"/>
        <end position="720"/>
    </location>
</feature>
<dbReference type="CDD" id="cd10967">
    <property type="entry name" value="CE4_GLA_like_6s"/>
    <property type="match status" value="1"/>
</dbReference>
<keyword evidence="2" id="KW-0732">Signal</keyword>
<dbReference type="NCBIfam" id="NF033510">
    <property type="entry name" value="Ca_tandemer"/>
    <property type="match status" value="2"/>
</dbReference>
<dbReference type="Gene3D" id="2.60.40.10">
    <property type="entry name" value="Immunoglobulins"/>
    <property type="match status" value="5"/>
</dbReference>
<dbReference type="AlphaFoldDB" id="A0A4R6KHI5"/>
<dbReference type="EMBL" id="SNWQ01000007">
    <property type="protein sequence ID" value="TDO48594.1"/>
    <property type="molecule type" value="Genomic_DNA"/>
</dbReference>
<dbReference type="RefSeq" id="WP_133801006.1">
    <property type="nucleotide sequence ID" value="NZ_SNWQ01000007.1"/>
</dbReference>
<dbReference type="InterPro" id="IPR014756">
    <property type="entry name" value="Ig_E-set"/>
</dbReference>
<feature type="domain" description="NodB homology" evidence="3">
    <location>
        <begin position="283"/>
        <end position="405"/>
    </location>
</feature>
<dbReference type="InterPro" id="IPR002509">
    <property type="entry name" value="NODB_dom"/>
</dbReference>
<evidence type="ECO:0000259" key="4">
    <source>
        <dbReference type="Pfam" id="PF19077"/>
    </source>
</evidence>
<feature type="domain" description="NodB homology" evidence="3">
    <location>
        <begin position="36"/>
        <end position="160"/>
    </location>
</feature>
<dbReference type="GO" id="GO:0016810">
    <property type="term" value="F:hydrolase activity, acting on carbon-nitrogen (but not peptide) bonds"/>
    <property type="evidence" value="ECO:0007669"/>
    <property type="project" value="InterPro"/>
</dbReference>
<evidence type="ECO:0000313" key="6">
    <source>
        <dbReference type="Proteomes" id="UP000295388"/>
    </source>
</evidence>
<dbReference type="PANTHER" id="PTHR34216:SF3">
    <property type="entry name" value="POLY-BETA-1,6-N-ACETYL-D-GLUCOSAMINE N-DEACETYLASE"/>
    <property type="match status" value="1"/>
</dbReference>
<keyword evidence="6" id="KW-1185">Reference proteome</keyword>
<dbReference type="InterPro" id="IPR013783">
    <property type="entry name" value="Ig-like_fold"/>
</dbReference>
<evidence type="ECO:0000259" key="3">
    <source>
        <dbReference type="Pfam" id="PF01522"/>
    </source>
</evidence>
<dbReference type="SUPFAM" id="SSF88713">
    <property type="entry name" value="Glycoside hydrolase/deacetylase"/>
    <property type="match status" value="2"/>
</dbReference>
<gene>
    <name evidence="5" type="ORF">EV643_107224</name>
</gene>
<comment type="caution">
    <text evidence="5">The sequence shown here is derived from an EMBL/GenBank/DDBJ whole genome shotgun (WGS) entry which is preliminary data.</text>
</comment>
<proteinExistence type="predicted"/>
<dbReference type="Pfam" id="PF19077">
    <property type="entry name" value="Big_13"/>
    <property type="match status" value="1"/>
</dbReference>
<dbReference type="InterPro" id="IPR011330">
    <property type="entry name" value="Glyco_hydro/deAcase_b/a-brl"/>
</dbReference>
<accession>A0A4R6KHI5</accession>
<reference evidence="5 6" key="1">
    <citation type="submission" date="2019-03" db="EMBL/GenBank/DDBJ databases">
        <title>Genomic Encyclopedia of Type Strains, Phase III (KMG-III): the genomes of soil and plant-associated and newly described type strains.</title>
        <authorList>
            <person name="Whitman W."/>
        </authorList>
    </citation>
    <scope>NUCLEOTIDE SEQUENCE [LARGE SCALE GENOMIC DNA]</scope>
    <source>
        <strain evidence="5 6">VKM Ac-2527</strain>
    </source>
</reference>
<comment type="subcellular location">
    <subcellularLocation>
        <location evidence="1">Secreted</location>
    </subcellularLocation>
</comment>
<sequence>MSYSALFKSRLVRIAAVVLITVSFAQITFVRMARAADGTVVSLTFNDGLLSQYQNARPVLRAHNLTGTFYLSSKVIEANAPGYMATWHADDLYREGDEIGGVTKDHVDLTDPALSLTYRQDQVCGDKQRLAALGYDPQSFSYPFAAVNPEAESIVQGCGYLSGRTVGGLSTTTGPYAEAIPPADPFRISTASIPTGPVQLSALQDAVNGAVNNGGGWLPIAFDHVCSSAASDYNTCMATYKPIDASVLSAFLDWLQNGAPAGVTVSRVREVMGAGPQPVLPPRPTTVSLTFDDGLASQYGLRSIFASRNVDGTFYINSGPVDAGEEGTMTWAQIQGLAADGNDIGGHTQDHVDLTAATSFDYRWRQACDDRDRLQAQGFSPSGFAYPFAAFNPQAVSIIQGCGYQSGRSGGSLLVGGPLFSEVVPPPEPYSFKALGTTYDGAITLQSLQDAVNGAASRAGGWIPMLFHEICYAGSANFNSCMAGYRPVSNTTISQFLDWVAANANRGISVKDVADVMGGGQTLPNVRVTSPTRGQGAAPSPTITGTALPTGGDVSVALYQGPYSTGTPAQTATVTHANGAWTTTFAGPLADGTYTVQARQTGNGLTGYSSPRTFVVDSSAPVVQITAPQTGSTVANTRPVVSGTASRAAGDNAAVSVRIYAGGTPTGTPMQTLTGTVAANGTWSVTPATLAQGTYTAQATQGDSGGNTGTSNATTFTVDTVAPVVRVTSPVNNAIVTADPVPVSGTAGTLAGDGTAVTLRVYAGTSATGTPVQTLTTTASAGTWSASLSGLAVGDYALRASMTDAAGNVGNSPTVVARVRSAQTVTSLSPNAIAQGVTGRTVQINGSGFSAASTAVFTGSGVTLRSLTYVSSTRLSAVLDIAADATIGRSNVVVSRAGTYNAVCTNCLTVNAAPIPTSATPSTLSRGLLRSVTINGTGFTSSSQVTFSGDGITVLLTSRSATAINLVLSIAGSATLGARDVTVTNPDGGRGTCLGCVRIS</sequence>
<dbReference type="GO" id="GO:0005975">
    <property type="term" value="P:carbohydrate metabolic process"/>
    <property type="evidence" value="ECO:0007669"/>
    <property type="project" value="InterPro"/>
</dbReference>
<dbReference type="PANTHER" id="PTHR34216">
    <property type="match status" value="1"/>
</dbReference>
<dbReference type="OrthoDB" id="2795102at2"/>
<dbReference type="GO" id="GO:0005576">
    <property type="term" value="C:extracellular region"/>
    <property type="evidence" value="ECO:0007669"/>
    <property type="project" value="UniProtKB-SubCell"/>
</dbReference>
<dbReference type="Gene3D" id="3.20.20.370">
    <property type="entry name" value="Glycoside hydrolase/deacetylase"/>
    <property type="match status" value="2"/>
</dbReference>
<evidence type="ECO:0000256" key="1">
    <source>
        <dbReference type="ARBA" id="ARBA00004613"/>
    </source>
</evidence>
<dbReference type="Pfam" id="PF01522">
    <property type="entry name" value="Polysacc_deac_1"/>
    <property type="match status" value="2"/>
</dbReference>
<dbReference type="InterPro" id="IPR051398">
    <property type="entry name" value="Polysacch_Deacetylase"/>
</dbReference>
<dbReference type="InterPro" id="IPR044016">
    <property type="entry name" value="Big_13"/>
</dbReference>
<name>A0A4R6KHI5_9ACTN</name>
<evidence type="ECO:0000256" key="2">
    <source>
        <dbReference type="ARBA" id="ARBA00022729"/>
    </source>
</evidence>
<evidence type="ECO:0000313" key="5">
    <source>
        <dbReference type="EMBL" id="TDO48594.1"/>
    </source>
</evidence>
<dbReference type="SUPFAM" id="SSF81296">
    <property type="entry name" value="E set domains"/>
    <property type="match status" value="1"/>
</dbReference>
<protein>
    <submittedName>
        <fullName evidence="5">Polysaccharide deacetylase</fullName>
    </submittedName>
</protein>
<dbReference type="Proteomes" id="UP000295388">
    <property type="component" value="Unassembled WGS sequence"/>
</dbReference>